<protein>
    <submittedName>
        <fullName evidence="4">Kelch-like protein</fullName>
    </submittedName>
</protein>
<dbReference type="InterPro" id="IPR015915">
    <property type="entry name" value="Kelch-typ_b-propeller"/>
</dbReference>
<dbReference type="AlphaFoldDB" id="A0A7H0Y1N8"/>
<dbReference type="Proteomes" id="UP000516384">
    <property type="component" value="Chromosome"/>
</dbReference>
<dbReference type="Pfam" id="PF01344">
    <property type="entry name" value="Kelch_1"/>
    <property type="match status" value="2"/>
</dbReference>
<dbReference type="SUPFAM" id="SSF50965">
    <property type="entry name" value="Galactose oxidase, central domain"/>
    <property type="match status" value="1"/>
</dbReference>
<name>A0A7H0Y1N8_9BACL</name>
<evidence type="ECO:0000256" key="3">
    <source>
        <dbReference type="SAM" id="MobiDB-lite"/>
    </source>
</evidence>
<accession>A0A7H0Y1N8</accession>
<dbReference type="Gene3D" id="2.120.10.80">
    <property type="entry name" value="Kelch-type beta propeller"/>
    <property type="match status" value="2"/>
</dbReference>
<organism evidence="4 5">
    <name type="scientific">Paenibacillus peoriae</name>
    <dbReference type="NCBI Taxonomy" id="59893"/>
    <lineage>
        <taxon>Bacteria</taxon>
        <taxon>Bacillati</taxon>
        <taxon>Bacillota</taxon>
        <taxon>Bacilli</taxon>
        <taxon>Bacillales</taxon>
        <taxon>Paenibacillaceae</taxon>
        <taxon>Paenibacillus</taxon>
    </lineage>
</organism>
<dbReference type="PANTHER" id="PTHR46260">
    <property type="entry name" value="RING-TYPE DOMAIN-CONTAINING PROTEIN"/>
    <property type="match status" value="1"/>
</dbReference>
<keyword evidence="2" id="KW-0677">Repeat</keyword>
<evidence type="ECO:0000256" key="2">
    <source>
        <dbReference type="ARBA" id="ARBA00022737"/>
    </source>
</evidence>
<dbReference type="InterPro" id="IPR011043">
    <property type="entry name" value="Gal_Oxase/kelch_b-propeller"/>
</dbReference>
<dbReference type="InterPro" id="IPR006652">
    <property type="entry name" value="Kelch_1"/>
</dbReference>
<gene>
    <name evidence="4" type="ORF">IAQ67_13750</name>
</gene>
<evidence type="ECO:0000313" key="4">
    <source>
        <dbReference type="EMBL" id="QNR64996.1"/>
    </source>
</evidence>
<keyword evidence="1" id="KW-0880">Kelch repeat</keyword>
<dbReference type="SMART" id="SM00612">
    <property type="entry name" value="Kelch"/>
    <property type="match status" value="5"/>
</dbReference>
<evidence type="ECO:0000313" key="5">
    <source>
        <dbReference type="Proteomes" id="UP000516384"/>
    </source>
</evidence>
<sequence length="427" mass="46175">MRSKIKALWSILIVVIVFLNMSAMEVKAEAVSDEWSIKTTMENPKAVSAVSELKGKIYIIGGSSGSIPYKDVQIYDPKNNTWALGGSMPTARASATSVVYGNDIYVIGGYTGNAFSWTGGSSVNNVEVYNTQTDTWGVKKAMPQALGALTSVLYKGKIYVFGGLTTNARSVATVQVYDPASDSWSTKKPIPNTIHVSSAVVHKDKIYLVAGRHIDNSSNVSLNTFFEYDPDSDEWSTKPHLLTARGGAQAVIYSNKVFAIAGVNETGGELNTVESFDFEQNKWSSEASLKQARSGAGAVTLGGQIYVIGGSRSTGTNAPVNTIEIFGKIDSSTPEPTPTPEPTDPSQPTGDRAILVVTMTTGLEKEFDLSMKEVNDFIAWYEGKQAGSGSASYAINKHDNNRGPFSSRKDYMLYDRILTFEVSEYSK</sequence>
<dbReference type="PANTHER" id="PTHR46260:SF3">
    <property type="entry name" value="RING-TYPE DOMAIN-CONTAINING PROTEIN"/>
    <property type="match status" value="1"/>
</dbReference>
<dbReference type="InterPro" id="IPR051746">
    <property type="entry name" value="Kelch_domain_containing_8"/>
</dbReference>
<feature type="region of interest" description="Disordered" evidence="3">
    <location>
        <begin position="328"/>
        <end position="350"/>
    </location>
</feature>
<evidence type="ECO:0000256" key="1">
    <source>
        <dbReference type="ARBA" id="ARBA00022441"/>
    </source>
</evidence>
<dbReference type="Pfam" id="PF24681">
    <property type="entry name" value="Kelch_KLHDC2_KLHL20_DRC7"/>
    <property type="match status" value="1"/>
</dbReference>
<feature type="compositionally biased region" description="Pro residues" evidence="3">
    <location>
        <begin position="335"/>
        <end position="345"/>
    </location>
</feature>
<dbReference type="EMBL" id="CP061172">
    <property type="protein sequence ID" value="QNR64996.1"/>
    <property type="molecule type" value="Genomic_DNA"/>
</dbReference>
<reference evidence="4 5" key="1">
    <citation type="submission" date="2020-09" db="EMBL/GenBank/DDBJ databases">
        <title>Characterization of Paenibacillus peoriae strain ZF390 with broad-spectrum antimicrobial activity as a potential biocontrol agent.</title>
        <authorList>
            <person name="Li L."/>
            <person name="Zhao Y."/>
            <person name="Li B."/>
            <person name="Xie X."/>
        </authorList>
    </citation>
    <scope>NUCLEOTIDE SEQUENCE [LARGE SCALE GENOMIC DNA]</scope>
    <source>
        <strain evidence="4 5">ZF390</strain>
    </source>
</reference>
<proteinExistence type="predicted"/>